<keyword evidence="7" id="KW-0503">Monooxygenase</keyword>
<dbReference type="eggNOG" id="COG2072">
    <property type="taxonomic scope" value="Bacteria"/>
</dbReference>
<evidence type="ECO:0000256" key="4">
    <source>
        <dbReference type="ARBA" id="ARBA00022857"/>
    </source>
</evidence>
<keyword evidence="3" id="KW-0274">FAD</keyword>
<feature type="compositionally biased region" description="Low complexity" evidence="6">
    <location>
        <begin position="21"/>
        <end position="33"/>
    </location>
</feature>
<keyword evidence="5 7" id="KW-0560">Oxidoreductase</keyword>
<dbReference type="GO" id="GO:0004499">
    <property type="term" value="F:N,N-dimethylaniline monooxygenase activity"/>
    <property type="evidence" value="ECO:0007669"/>
    <property type="project" value="InterPro"/>
</dbReference>
<evidence type="ECO:0000256" key="5">
    <source>
        <dbReference type="ARBA" id="ARBA00023002"/>
    </source>
</evidence>
<evidence type="ECO:0000256" key="1">
    <source>
        <dbReference type="ARBA" id="ARBA00009183"/>
    </source>
</evidence>
<dbReference type="Gene3D" id="3.50.50.60">
    <property type="entry name" value="FAD/NAD(P)-binding domain"/>
    <property type="match status" value="1"/>
</dbReference>
<dbReference type="EC" id="1.14.13.8" evidence="7"/>
<evidence type="ECO:0000256" key="2">
    <source>
        <dbReference type="ARBA" id="ARBA00022630"/>
    </source>
</evidence>
<protein>
    <submittedName>
        <fullName evidence="7">FAD containing monooxygenase</fullName>
        <ecNumber evidence="7">1.14.13.8</ecNumber>
    </submittedName>
</protein>
<dbReference type="Pfam" id="PF00743">
    <property type="entry name" value="FMO-like"/>
    <property type="match status" value="1"/>
</dbReference>
<comment type="similarity">
    <text evidence="1">Belongs to the FMO family.</text>
</comment>
<dbReference type="GO" id="GO:0050660">
    <property type="term" value="F:flavin adenine dinucleotide binding"/>
    <property type="evidence" value="ECO:0007669"/>
    <property type="project" value="InterPro"/>
</dbReference>
<dbReference type="InterPro" id="IPR000960">
    <property type="entry name" value="Flavin_mOase"/>
</dbReference>
<evidence type="ECO:0000313" key="7">
    <source>
        <dbReference type="EMBL" id="CAJ23765.1"/>
    </source>
</evidence>
<sequence>MTARRRAMALDRYPPAHAIGTASRRAARQATATQRDRFHPLPGRKSPQHGARIRLQSSTSSRFGHRHTMQTPSPSQTFPLDRSDAVCIIGAGPGGLSAARALKAQGLDYDQFERHGDLGGIWDVSNPGSPIYDSTHFISSRDLSAFIGHPMPRQYPDYPSHRQILAYLRSFAETFGLREKIQFDTAVLRIDKQADGRWQVTLADGSQRLYAAVICASGVNWDPSMPQLPGHFDGEIRHSVSFRHGDEFRGKRVLVLGAGNSGADIACEAAMHAQRAFLSVRRGYHFIPKHLMGIPVDQIAETGPHLPLWLARPIFSALLRLVNGDLARLGLPKPDHRLFESHPLLNAQLLHHLQHGNIAVKPDIDRLDGRHVVFKDGSREQIDLLLCATGYRWSCPYASDYFLWNGGRPQMYLSMFNRTHRNLFGIGYLETNSSAYKLFDTQAQMIASYLTAQRRDPASARRFDALIENDTPDLSGGIRFVASQRHAVYIEAHAFKRYLHQLRRRLGWGELGEHMYDALKLDAGGDPRMGTTATARLADSEVAHG</sequence>
<dbReference type="AlphaFoldDB" id="Q3BTU4"/>
<feature type="region of interest" description="Disordered" evidence="6">
    <location>
        <begin position="18"/>
        <end position="77"/>
    </location>
</feature>
<keyword evidence="4" id="KW-0521">NADP</keyword>
<dbReference type="SMR" id="Q3BTU4"/>
<dbReference type="STRING" id="456327.BJD11_11985"/>
<dbReference type="PANTHER" id="PTHR23023">
    <property type="entry name" value="DIMETHYLANILINE MONOOXYGENASE"/>
    <property type="match status" value="1"/>
</dbReference>
<proteinExistence type="inferred from homology"/>
<dbReference type="GO" id="GO:0050661">
    <property type="term" value="F:NADP binding"/>
    <property type="evidence" value="ECO:0007669"/>
    <property type="project" value="InterPro"/>
</dbReference>
<dbReference type="InterPro" id="IPR050346">
    <property type="entry name" value="FMO-like"/>
</dbReference>
<dbReference type="Proteomes" id="UP000007069">
    <property type="component" value="Chromosome"/>
</dbReference>
<dbReference type="EMBL" id="AM039952">
    <property type="protein sequence ID" value="CAJ23765.1"/>
    <property type="molecule type" value="Genomic_DNA"/>
</dbReference>
<dbReference type="SUPFAM" id="SSF51905">
    <property type="entry name" value="FAD/NAD(P)-binding domain"/>
    <property type="match status" value="2"/>
</dbReference>
<evidence type="ECO:0000313" key="8">
    <source>
        <dbReference type="Proteomes" id="UP000007069"/>
    </source>
</evidence>
<evidence type="ECO:0000256" key="6">
    <source>
        <dbReference type="SAM" id="MobiDB-lite"/>
    </source>
</evidence>
<dbReference type="HOGENOM" id="CLU_006909_8_3_6"/>
<organism evidence="8">
    <name type="scientific">Xanthomonas euvesicatoria pv. vesicatoria (strain 85-10)</name>
    <name type="common">Xanthomonas campestris pv. vesicatoria</name>
    <dbReference type="NCBI Taxonomy" id="316273"/>
    <lineage>
        <taxon>Bacteria</taxon>
        <taxon>Pseudomonadati</taxon>
        <taxon>Pseudomonadota</taxon>
        <taxon>Gammaproteobacteria</taxon>
        <taxon>Lysobacterales</taxon>
        <taxon>Lysobacteraceae</taxon>
        <taxon>Xanthomonas</taxon>
    </lineage>
</organism>
<dbReference type="InterPro" id="IPR036188">
    <property type="entry name" value="FAD/NAD-bd_sf"/>
</dbReference>
<dbReference type="KEGG" id="xcv:XCV2088"/>
<evidence type="ECO:0000256" key="3">
    <source>
        <dbReference type="ARBA" id="ARBA00022827"/>
    </source>
</evidence>
<name>Q3BTU4_XANE5</name>
<dbReference type="PRINTS" id="PR00370">
    <property type="entry name" value="FMOXYGENASE"/>
</dbReference>
<keyword evidence="2" id="KW-0285">Flavoprotein</keyword>
<gene>
    <name evidence="7" type="primary">pedG</name>
    <name evidence="7" type="ordered locus">XCV2088</name>
</gene>
<dbReference type="InterPro" id="IPR020946">
    <property type="entry name" value="Flavin_mOase-like"/>
</dbReference>
<reference evidence="7 8" key="1">
    <citation type="journal article" date="2005" name="J. Bacteriol.">
        <title>Insights into genome plasticity and pathogenicity of the plant pathogenic Bacterium Xanthomonas campestris pv. vesicatoria revealed by the complete genome sequence.</title>
        <authorList>
            <person name="Thieme F."/>
            <person name="Koebnik R."/>
            <person name="Bekel T."/>
            <person name="Berger C."/>
            <person name="Boch J."/>
            <person name="Buettner D."/>
            <person name="Caldana C."/>
            <person name="Gaigalat L."/>
            <person name="Goesmann A."/>
            <person name="Kay S."/>
            <person name="Kirchner O."/>
            <person name="Lanz C."/>
            <person name="Linke B."/>
            <person name="McHardy A.C."/>
            <person name="Meyer F."/>
            <person name="Mittenhuber G."/>
            <person name="Nies D.H."/>
            <person name="Niesbach-Kloesgen U."/>
            <person name="Patschkowski T."/>
            <person name="Rueckert C."/>
            <person name="Rupp O."/>
            <person name="Schneicker S."/>
            <person name="Schuster S.C."/>
            <person name="Vorhoelter F.J."/>
            <person name="Weber E."/>
            <person name="Puehler A."/>
            <person name="Bonas U."/>
            <person name="Bartels D."/>
            <person name="Kaiser O."/>
        </authorList>
    </citation>
    <scope>NUCLEOTIDE SEQUENCE [LARGE SCALE GENOMIC DNA]</scope>
    <source>
        <strain evidence="7 8">85-10</strain>
    </source>
</reference>
<accession>Q3BTU4</accession>